<reference evidence="2 3" key="1">
    <citation type="submission" date="2019-02" db="EMBL/GenBank/DDBJ databases">
        <title>Genomic Encyclopedia of Type Strains, Phase IV (KMG-IV): sequencing the most valuable type-strain genomes for metagenomic binning, comparative biology and taxonomic classification.</title>
        <authorList>
            <person name="Goeker M."/>
        </authorList>
    </citation>
    <scope>NUCLEOTIDE SEQUENCE [LARGE SCALE GENOMIC DNA]</scope>
    <source>
        <strain evidence="2 3">DSM 10617</strain>
    </source>
</reference>
<evidence type="ECO:0000256" key="1">
    <source>
        <dbReference type="SAM" id="MobiDB-lite"/>
    </source>
</evidence>
<gene>
    <name evidence="2" type="ORF">EV685_1444</name>
</gene>
<proteinExistence type="predicted"/>
<comment type="caution">
    <text evidence="2">The sequence shown here is derived from an EMBL/GenBank/DDBJ whole genome shotgun (WGS) entry which is preliminary data.</text>
</comment>
<keyword evidence="3" id="KW-1185">Reference proteome</keyword>
<dbReference type="EMBL" id="SGWV01000008">
    <property type="protein sequence ID" value="RZS56889.1"/>
    <property type="molecule type" value="Genomic_DNA"/>
</dbReference>
<evidence type="ECO:0000313" key="3">
    <source>
        <dbReference type="Proteomes" id="UP000293433"/>
    </source>
</evidence>
<dbReference type="AlphaFoldDB" id="A0A4Q7LT31"/>
<protein>
    <submittedName>
        <fullName evidence="2">DUF2946 family protein</fullName>
    </submittedName>
</protein>
<sequence length="148" mass="15187">MGGRVTRAMLLVWLTCLALLWGGAMAGWGQLALASRSGSADLPADWCVTPADTLKGGRLAGGGSGGVTATSDPSDASDTSTQDSKTLLHAKVHCDLCVVAADLPRPPALRVPAHLPAESATWRGASDAPLLGRLSWQQPQSRGPPAQP</sequence>
<name>A0A4Q7LT31_9BURK</name>
<dbReference type="Proteomes" id="UP000293433">
    <property type="component" value="Unassembled WGS sequence"/>
</dbReference>
<feature type="region of interest" description="Disordered" evidence="1">
    <location>
        <begin position="55"/>
        <end position="83"/>
    </location>
</feature>
<feature type="compositionally biased region" description="Low complexity" evidence="1">
    <location>
        <begin position="68"/>
        <end position="83"/>
    </location>
</feature>
<organism evidence="2 3">
    <name type="scientific">Sphaerotilus mobilis</name>
    <dbReference type="NCBI Taxonomy" id="47994"/>
    <lineage>
        <taxon>Bacteria</taxon>
        <taxon>Pseudomonadati</taxon>
        <taxon>Pseudomonadota</taxon>
        <taxon>Betaproteobacteria</taxon>
        <taxon>Burkholderiales</taxon>
        <taxon>Sphaerotilaceae</taxon>
        <taxon>Sphaerotilus</taxon>
    </lineage>
</organism>
<dbReference type="Pfam" id="PF11162">
    <property type="entry name" value="DUF2946"/>
    <property type="match status" value="1"/>
</dbReference>
<evidence type="ECO:0000313" key="2">
    <source>
        <dbReference type="EMBL" id="RZS56889.1"/>
    </source>
</evidence>
<dbReference type="InterPro" id="IPR021333">
    <property type="entry name" value="DUF2946"/>
</dbReference>
<accession>A0A4Q7LT31</accession>